<comment type="similarity">
    <text evidence="3 15">Belongs to the peptidase S11 family.</text>
</comment>
<feature type="active site" description="Acyl-ester intermediate" evidence="13">
    <location>
        <position position="64"/>
    </location>
</feature>
<proteinExistence type="inferred from homology"/>
<dbReference type="EC" id="3.4.16.4" evidence="4"/>
<evidence type="ECO:0000256" key="1">
    <source>
        <dbReference type="ARBA" id="ARBA00003217"/>
    </source>
</evidence>
<dbReference type="KEGG" id="amt:Amet_2319"/>
<dbReference type="Gene3D" id="3.40.710.10">
    <property type="entry name" value="DD-peptidase/beta-lactamase superfamily"/>
    <property type="match status" value="1"/>
</dbReference>
<dbReference type="OrthoDB" id="9791132at2"/>
<evidence type="ECO:0000259" key="17">
    <source>
        <dbReference type="SMART" id="SM00936"/>
    </source>
</evidence>
<sequence length="441" mass="49416">MKKSVSLFLTCVITLIFMFNPDISHGEGKPSITAPNGVLLDFQTGEVLYDKNAHEITYPASTTKALTAILVLENLELDEVITVEEDMFVGGSGMYLLKGEAFTVNELLHVLMIRSANDVAELLATHISGSVEAFADLMNRRAKELGALNSHFTNPHGLPDEEHVTTAYDLAMIGKHAITFDVLREIAGTVRYDVEPTEFTPETRYYRNTNRFLWGTGSGNQILYRGQYQNIKYDIVEGLKTGFTNAAQNCLIASAIQGDQRFISVVLGAQGVNVYADSRALIDYGFENYQLVQLVEEQHYVTTEPLLKGVEDEVSLYSKDSLTKILPIDVDPSLIEKQLIINDELSAPILLEETYGKIIYSLGGEILGEVELVPIQSIELKSFSRTIIEGLRRPMVFVGGFLVVLVFWQLFIAHLRFRKRRSRGMSYGRRKGYSFSKNLMK</sequence>
<evidence type="ECO:0000256" key="14">
    <source>
        <dbReference type="PIRSR" id="PIRSR618044-2"/>
    </source>
</evidence>
<evidence type="ECO:0000256" key="11">
    <source>
        <dbReference type="ARBA" id="ARBA00023316"/>
    </source>
</evidence>
<keyword evidence="6" id="KW-0645">Protease</keyword>
<evidence type="ECO:0000256" key="16">
    <source>
        <dbReference type="SAM" id="Phobius"/>
    </source>
</evidence>
<evidence type="ECO:0000256" key="4">
    <source>
        <dbReference type="ARBA" id="ARBA00012448"/>
    </source>
</evidence>
<evidence type="ECO:0000256" key="7">
    <source>
        <dbReference type="ARBA" id="ARBA00022729"/>
    </source>
</evidence>
<dbReference type="GO" id="GO:0009002">
    <property type="term" value="F:serine-type D-Ala-D-Ala carboxypeptidase activity"/>
    <property type="evidence" value="ECO:0007669"/>
    <property type="project" value="UniProtKB-EC"/>
</dbReference>
<keyword evidence="8 18" id="KW-0378">Hydrolase</keyword>
<evidence type="ECO:0000256" key="5">
    <source>
        <dbReference type="ARBA" id="ARBA00022645"/>
    </source>
</evidence>
<dbReference type="InterPro" id="IPR001967">
    <property type="entry name" value="Peptidase_S11_N"/>
</dbReference>
<dbReference type="Pfam" id="PF00768">
    <property type="entry name" value="Peptidase_S11"/>
    <property type="match status" value="1"/>
</dbReference>
<evidence type="ECO:0000256" key="10">
    <source>
        <dbReference type="ARBA" id="ARBA00022984"/>
    </source>
</evidence>
<keyword evidence="5 18" id="KW-0121">Carboxypeptidase</keyword>
<evidence type="ECO:0000256" key="8">
    <source>
        <dbReference type="ARBA" id="ARBA00022801"/>
    </source>
</evidence>
<keyword evidence="11" id="KW-0961">Cell wall biogenesis/degradation</keyword>
<dbReference type="PANTHER" id="PTHR21581:SF6">
    <property type="entry name" value="TRAFFICKING PROTEIN PARTICLE COMPLEX SUBUNIT 12"/>
    <property type="match status" value="1"/>
</dbReference>
<dbReference type="HOGENOM" id="CLU_027070_7_3_9"/>
<evidence type="ECO:0000256" key="3">
    <source>
        <dbReference type="ARBA" id="ARBA00007164"/>
    </source>
</evidence>
<evidence type="ECO:0000256" key="15">
    <source>
        <dbReference type="RuleBase" id="RU004016"/>
    </source>
</evidence>
<feature type="domain" description="Peptidase S11 D-Ala-D-Ala carboxypeptidase A C-terminal" evidence="17">
    <location>
        <begin position="289"/>
        <end position="380"/>
    </location>
</feature>
<evidence type="ECO:0000256" key="12">
    <source>
        <dbReference type="ARBA" id="ARBA00034000"/>
    </source>
</evidence>
<evidence type="ECO:0000313" key="18">
    <source>
        <dbReference type="EMBL" id="ABR48476.1"/>
    </source>
</evidence>
<reference evidence="19" key="1">
    <citation type="journal article" date="2016" name="Genome Announc.">
        <title>Complete genome sequence of Alkaliphilus metalliredigens strain QYMF, an alkaliphilic and metal-reducing bacterium isolated from borax-contaminated leachate ponds.</title>
        <authorList>
            <person name="Hwang C."/>
            <person name="Copeland A."/>
            <person name="Lucas S."/>
            <person name="Lapidus A."/>
            <person name="Barry K."/>
            <person name="Detter J.C."/>
            <person name="Glavina Del Rio T."/>
            <person name="Hammon N."/>
            <person name="Israni S."/>
            <person name="Dalin E."/>
            <person name="Tice H."/>
            <person name="Pitluck S."/>
            <person name="Chertkov O."/>
            <person name="Brettin T."/>
            <person name="Bruce D."/>
            <person name="Han C."/>
            <person name="Schmutz J."/>
            <person name="Larimer F."/>
            <person name="Land M.L."/>
            <person name="Hauser L."/>
            <person name="Kyrpides N."/>
            <person name="Mikhailova N."/>
            <person name="Ye Q."/>
            <person name="Zhou J."/>
            <person name="Richardson P."/>
            <person name="Fields M.W."/>
        </authorList>
    </citation>
    <scope>NUCLEOTIDE SEQUENCE [LARGE SCALE GENOMIC DNA]</scope>
    <source>
        <strain evidence="19">QYMF</strain>
    </source>
</reference>
<feature type="binding site" evidence="14">
    <location>
        <position position="240"/>
    </location>
    <ligand>
        <name>substrate</name>
    </ligand>
</feature>
<protein>
    <recommendedName>
        <fullName evidence="4">serine-type D-Ala-D-Ala carboxypeptidase</fullName>
        <ecNumber evidence="4">3.4.16.4</ecNumber>
    </recommendedName>
</protein>
<dbReference type="Pfam" id="PF07943">
    <property type="entry name" value="PBP5_C"/>
    <property type="match status" value="1"/>
</dbReference>
<dbReference type="SUPFAM" id="SSF69189">
    <property type="entry name" value="Penicillin-binding protein associated domain"/>
    <property type="match status" value="1"/>
</dbReference>
<keyword evidence="16" id="KW-0472">Membrane</keyword>
<dbReference type="InterPro" id="IPR037167">
    <property type="entry name" value="Peptidase_S11_C_sf"/>
</dbReference>
<dbReference type="STRING" id="293826.Amet_2319"/>
<dbReference type="GO" id="GO:0006508">
    <property type="term" value="P:proteolysis"/>
    <property type="evidence" value="ECO:0007669"/>
    <property type="project" value="UniProtKB-KW"/>
</dbReference>
<evidence type="ECO:0000256" key="9">
    <source>
        <dbReference type="ARBA" id="ARBA00022960"/>
    </source>
</evidence>
<dbReference type="AlphaFoldDB" id="A6TQK8"/>
<evidence type="ECO:0000256" key="6">
    <source>
        <dbReference type="ARBA" id="ARBA00022670"/>
    </source>
</evidence>
<keyword evidence="19" id="KW-1185">Reference proteome</keyword>
<dbReference type="Proteomes" id="UP000001572">
    <property type="component" value="Chromosome"/>
</dbReference>
<keyword evidence="10" id="KW-0573">Peptidoglycan synthesis</keyword>
<dbReference type="GO" id="GO:0009252">
    <property type="term" value="P:peptidoglycan biosynthetic process"/>
    <property type="evidence" value="ECO:0007669"/>
    <property type="project" value="UniProtKB-UniPathway"/>
</dbReference>
<feature type="transmembrane region" description="Helical" evidence="16">
    <location>
        <begin position="395"/>
        <end position="415"/>
    </location>
</feature>
<dbReference type="EMBL" id="CP000724">
    <property type="protein sequence ID" value="ABR48476.1"/>
    <property type="molecule type" value="Genomic_DNA"/>
</dbReference>
<name>A6TQK8_ALKMQ</name>
<gene>
    <name evidence="18" type="ordered locus">Amet_2319</name>
</gene>
<keyword evidence="7" id="KW-0732">Signal</keyword>
<evidence type="ECO:0000313" key="19">
    <source>
        <dbReference type="Proteomes" id="UP000001572"/>
    </source>
</evidence>
<keyword evidence="9" id="KW-0133">Cell shape</keyword>
<evidence type="ECO:0000256" key="13">
    <source>
        <dbReference type="PIRSR" id="PIRSR618044-1"/>
    </source>
</evidence>
<dbReference type="RefSeq" id="WP_012063451.1">
    <property type="nucleotide sequence ID" value="NC_009633.1"/>
</dbReference>
<organism evidence="18 19">
    <name type="scientific">Alkaliphilus metalliredigens (strain QYMF)</name>
    <dbReference type="NCBI Taxonomy" id="293826"/>
    <lineage>
        <taxon>Bacteria</taxon>
        <taxon>Bacillati</taxon>
        <taxon>Bacillota</taxon>
        <taxon>Clostridia</taxon>
        <taxon>Peptostreptococcales</taxon>
        <taxon>Natronincolaceae</taxon>
        <taxon>Alkaliphilus</taxon>
    </lineage>
</organism>
<keyword evidence="16" id="KW-0812">Transmembrane</keyword>
<keyword evidence="16" id="KW-1133">Transmembrane helix</keyword>
<accession>A6TQK8</accession>
<dbReference type="SMART" id="SM00936">
    <property type="entry name" value="PBP5_C"/>
    <property type="match status" value="1"/>
</dbReference>
<comment type="function">
    <text evidence="1">Removes C-terminal D-alanyl residues from sugar-peptide cell wall precursors.</text>
</comment>
<dbReference type="GO" id="GO:0071555">
    <property type="term" value="P:cell wall organization"/>
    <property type="evidence" value="ECO:0007669"/>
    <property type="project" value="UniProtKB-KW"/>
</dbReference>
<dbReference type="SUPFAM" id="SSF56601">
    <property type="entry name" value="beta-lactamase/transpeptidase-like"/>
    <property type="match status" value="1"/>
</dbReference>
<comment type="catalytic activity">
    <reaction evidence="12">
        <text>Preferential cleavage: (Ac)2-L-Lys-D-Ala-|-D-Ala. Also transpeptidation of peptidyl-alanyl moieties that are N-acyl substituents of D-alanine.</text>
        <dbReference type="EC" id="3.4.16.4"/>
    </reaction>
</comment>
<dbReference type="InterPro" id="IPR012907">
    <property type="entry name" value="Peptidase_S11_C"/>
</dbReference>
<dbReference type="Gene3D" id="2.60.410.10">
    <property type="entry name" value="D-Ala-D-Ala carboxypeptidase, C-terminal domain"/>
    <property type="match status" value="1"/>
</dbReference>
<comment type="pathway">
    <text evidence="2">Cell wall biogenesis; peptidoglycan biosynthesis.</text>
</comment>
<dbReference type="UniPathway" id="UPA00219"/>
<dbReference type="InterPro" id="IPR012338">
    <property type="entry name" value="Beta-lactam/transpept-like"/>
</dbReference>
<dbReference type="eggNOG" id="COG1686">
    <property type="taxonomic scope" value="Bacteria"/>
</dbReference>
<dbReference type="InterPro" id="IPR018044">
    <property type="entry name" value="Peptidase_S11"/>
</dbReference>
<feature type="active site" description="Acyl-ester intermediate" evidence="13">
    <location>
        <position position="61"/>
    </location>
</feature>
<dbReference type="PANTHER" id="PTHR21581">
    <property type="entry name" value="D-ALANYL-D-ALANINE CARBOXYPEPTIDASE"/>
    <property type="match status" value="1"/>
</dbReference>
<dbReference type="GO" id="GO:0008360">
    <property type="term" value="P:regulation of cell shape"/>
    <property type="evidence" value="ECO:0007669"/>
    <property type="project" value="UniProtKB-KW"/>
</dbReference>
<dbReference type="InterPro" id="IPR015956">
    <property type="entry name" value="Peniciliin-bd_prot_C_sf"/>
</dbReference>
<feature type="active site" evidence="13">
    <location>
        <position position="115"/>
    </location>
</feature>
<evidence type="ECO:0000256" key="2">
    <source>
        <dbReference type="ARBA" id="ARBA00004752"/>
    </source>
</evidence>
<dbReference type="PRINTS" id="PR00725">
    <property type="entry name" value="DADACBPTASE1"/>
</dbReference>